<keyword evidence="1" id="KW-0732">Signal</keyword>
<evidence type="ECO:0000313" key="2">
    <source>
        <dbReference type="EMBL" id="MFD1628889.1"/>
    </source>
</evidence>
<keyword evidence="3" id="KW-1185">Reference proteome</keyword>
<reference evidence="3" key="1">
    <citation type="journal article" date="2019" name="Int. J. Syst. Evol. Microbiol.">
        <title>The Global Catalogue of Microorganisms (GCM) 10K type strain sequencing project: providing services to taxonomists for standard genome sequencing and annotation.</title>
        <authorList>
            <consortium name="The Broad Institute Genomics Platform"/>
            <consortium name="The Broad Institute Genome Sequencing Center for Infectious Disease"/>
            <person name="Wu L."/>
            <person name="Ma J."/>
        </authorList>
    </citation>
    <scope>NUCLEOTIDE SEQUENCE [LARGE SCALE GENOMIC DNA]</scope>
    <source>
        <strain evidence="3">CCUG 53762</strain>
    </source>
</reference>
<dbReference type="Proteomes" id="UP001597118">
    <property type="component" value="Unassembled WGS sequence"/>
</dbReference>
<protein>
    <submittedName>
        <fullName evidence="2">Choice-of-anchor Q domain-containing protein</fullName>
    </submittedName>
</protein>
<dbReference type="Gene3D" id="2.160.20.10">
    <property type="entry name" value="Single-stranded right-handed beta-helix, Pectin lyase-like"/>
    <property type="match status" value="1"/>
</dbReference>
<comment type="caution">
    <text evidence="2">The sequence shown here is derived from an EMBL/GenBank/DDBJ whole genome shotgun (WGS) entry which is preliminary data.</text>
</comment>
<dbReference type="InterPro" id="IPR012334">
    <property type="entry name" value="Pectin_lyas_fold"/>
</dbReference>
<dbReference type="InterPro" id="IPR011050">
    <property type="entry name" value="Pectin_lyase_fold/virulence"/>
</dbReference>
<gene>
    <name evidence="2" type="ORF">ACFSAH_03315</name>
</gene>
<proteinExistence type="predicted"/>
<evidence type="ECO:0000256" key="1">
    <source>
        <dbReference type="SAM" id="SignalP"/>
    </source>
</evidence>
<dbReference type="NCBIfam" id="NF041518">
    <property type="entry name" value="choice_anch_Q"/>
    <property type="match status" value="1"/>
</dbReference>
<organism evidence="2 3">
    <name type="scientific">Pseudopedobacter beijingensis</name>
    <dbReference type="NCBI Taxonomy" id="1207056"/>
    <lineage>
        <taxon>Bacteria</taxon>
        <taxon>Pseudomonadati</taxon>
        <taxon>Bacteroidota</taxon>
        <taxon>Sphingobacteriia</taxon>
        <taxon>Sphingobacteriales</taxon>
        <taxon>Sphingobacteriaceae</taxon>
        <taxon>Pseudopedobacter</taxon>
    </lineage>
</organism>
<name>A0ABW4I9C0_9SPHI</name>
<dbReference type="EMBL" id="JBHUDG010000003">
    <property type="protein sequence ID" value="MFD1628889.1"/>
    <property type="molecule type" value="Genomic_DNA"/>
</dbReference>
<sequence length="467" mass="48534">MKMDKPLPFYLKSLLTVAILSLSLSVNAETPDANGIVYVNINVSGGSGSGNSWANATTNLQGAINASGASKVFVAIGNYPSPTNGFVMKNNVAIYGGFDPDNNIKTLADARILPASGDGFGSILNGQNAKPVIWNVFTSATAMYNTAVLDGFTISGGKVTGNGGGIHNEYASPTLTNLVIKNNNASNNGGGMYNLSSSPMLDHVTISENTVDNRGGGMYNTSTSSPALTNMFINGNTADYGGGMYNNGSSSPTLTNVTLAGNMAGTGGGMRNSDGSYPKVYNTIILGNRNGIDNDAAGLDAVSNRNLIQTGNAASGAEFDGTATANTTPADIFTDFANGNYTLKTGSYAVDAGNNVLYNGLDGNTKDLAGNTRLYGSAIDLGAYEYQGTLPVSLISFTAKADGNYAKLQWTTANETNNKGFIIYRSGNDGVFVKLGDVQANDYCAPIYLHRLLAPKGHQLLQTGTNR</sequence>
<dbReference type="InterPro" id="IPR059226">
    <property type="entry name" value="Choice_anch_Q_dom"/>
</dbReference>
<dbReference type="SUPFAM" id="SSF51126">
    <property type="entry name" value="Pectin lyase-like"/>
    <property type="match status" value="1"/>
</dbReference>
<accession>A0ABW4I9C0</accession>
<feature type="chain" id="PRO_5045811725" evidence="1">
    <location>
        <begin position="29"/>
        <end position="467"/>
    </location>
</feature>
<feature type="signal peptide" evidence="1">
    <location>
        <begin position="1"/>
        <end position="28"/>
    </location>
</feature>
<evidence type="ECO:0000313" key="3">
    <source>
        <dbReference type="Proteomes" id="UP001597118"/>
    </source>
</evidence>
<dbReference type="RefSeq" id="WP_379661274.1">
    <property type="nucleotide sequence ID" value="NZ_JBHUDG010000003.1"/>
</dbReference>